<name>A0AC35U548_9BILA</name>
<protein>
    <submittedName>
        <fullName evidence="2">Roadblock/LC7 domain-containing protein</fullName>
    </submittedName>
</protein>
<proteinExistence type="predicted"/>
<organism evidence="1 2">
    <name type="scientific">Rhabditophanes sp. KR3021</name>
    <dbReference type="NCBI Taxonomy" id="114890"/>
    <lineage>
        <taxon>Eukaryota</taxon>
        <taxon>Metazoa</taxon>
        <taxon>Ecdysozoa</taxon>
        <taxon>Nematoda</taxon>
        <taxon>Chromadorea</taxon>
        <taxon>Rhabditida</taxon>
        <taxon>Tylenchina</taxon>
        <taxon>Panagrolaimomorpha</taxon>
        <taxon>Strongyloidoidea</taxon>
        <taxon>Alloionematidae</taxon>
        <taxon>Rhabditophanes</taxon>
    </lineage>
</organism>
<dbReference type="WBParaSite" id="RSKR_0000769700.1">
    <property type="protein sequence ID" value="RSKR_0000769700.1"/>
    <property type="gene ID" value="RSKR_0000769700"/>
</dbReference>
<evidence type="ECO:0000313" key="1">
    <source>
        <dbReference type="Proteomes" id="UP000095286"/>
    </source>
</evidence>
<evidence type="ECO:0000313" key="2">
    <source>
        <dbReference type="WBParaSite" id="RSKR_0000769700.1"/>
    </source>
</evidence>
<accession>A0AC35U548</accession>
<dbReference type="Proteomes" id="UP000095286">
    <property type="component" value="Unplaced"/>
</dbReference>
<sequence>MTTSQSEVFRNKGILLLWLDGVNDSPALKKTDIGIAMSIAGSSVSKQAADMILLDDNSASIVVGVEEDGLRFA</sequence>
<reference evidence="2" key="1">
    <citation type="submission" date="2016-11" db="UniProtKB">
        <authorList>
            <consortium name="WormBaseParasite"/>
        </authorList>
    </citation>
    <scope>IDENTIFICATION</scope>
    <source>
        <strain evidence="2">KR3021</strain>
    </source>
</reference>